<dbReference type="EMBL" id="JAEUBD010000983">
    <property type="protein sequence ID" value="KAH3670073.1"/>
    <property type="molecule type" value="Genomic_DNA"/>
</dbReference>
<evidence type="ECO:0000313" key="1">
    <source>
        <dbReference type="EMBL" id="KAH3670073.1"/>
    </source>
</evidence>
<reference evidence="1" key="2">
    <citation type="submission" date="2021-01" db="EMBL/GenBank/DDBJ databases">
        <authorList>
            <person name="Schikora-Tamarit M.A."/>
        </authorList>
    </citation>
    <scope>NUCLEOTIDE SEQUENCE</scope>
    <source>
        <strain evidence="1">NCAIM Y.01608</strain>
    </source>
</reference>
<sequence length="223" mass="23733">MQYVANEYTAEFMPPAGAPTLMIAIFLRCSTGSDGSRKSAVFIAMKLFRCSTNSESRNEIALAKSFALIASATDLVSLTASTSGFRTILFSTTAIIGDGVSGVPSRTASTAATPCIVANSRSFFVPRVIAGSDGVAYISDAHHRAQRVHHRPNSVRGEANTALKRSPVDFLFMGQQVADIRRNGLLVHGLCRIESQLNGALVLGIGRRVQDAAGASLVRDFEP</sequence>
<reference evidence="1" key="1">
    <citation type="journal article" date="2021" name="Open Biol.">
        <title>Shared evolutionary footprints suggest mitochondrial oxidative damage underlies multiple complex I losses in fungi.</title>
        <authorList>
            <person name="Schikora-Tamarit M.A."/>
            <person name="Marcet-Houben M."/>
            <person name="Nosek J."/>
            <person name="Gabaldon T."/>
        </authorList>
    </citation>
    <scope>NUCLEOTIDE SEQUENCE</scope>
    <source>
        <strain evidence="1">NCAIM Y.01608</strain>
    </source>
</reference>
<accession>A0A9P8PD51</accession>
<name>A0A9P8PD51_9ASCO</name>
<dbReference type="AlphaFoldDB" id="A0A9P8PD51"/>
<keyword evidence="2" id="KW-1185">Reference proteome</keyword>
<comment type="caution">
    <text evidence="1">The sequence shown here is derived from an EMBL/GenBank/DDBJ whole genome shotgun (WGS) entry which is preliminary data.</text>
</comment>
<dbReference type="Proteomes" id="UP000788993">
    <property type="component" value="Unassembled WGS sequence"/>
</dbReference>
<evidence type="ECO:0000313" key="2">
    <source>
        <dbReference type="Proteomes" id="UP000788993"/>
    </source>
</evidence>
<proteinExistence type="predicted"/>
<organism evidence="1 2">
    <name type="scientific">Ogataea polymorpha</name>
    <dbReference type="NCBI Taxonomy" id="460523"/>
    <lineage>
        <taxon>Eukaryota</taxon>
        <taxon>Fungi</taxon>
        <taxon>Dikarya</taxon>
        <taxon>Ascomycota</taxon>
        <taxon>Saccharomycotina</taxon>
        <taxon>Pichiomycetes</taxon>
        <taxon>Pichiales</taxon>
        <taxon>Pichiaceae</taxon>
        <taxon>Ogataea</taxon>
    </lineage>
</organism>
<protein>
    <submittedName>
        <fullName evidence="1">Uncharacterized protein</fullName>
    </submittedName>
</protein>
<gene>
    <name evidence="1" type="ORF">OGATHE_002886</name>
</gene>